<comment type="cofactor">
    <cofactor evidence="1">
        <name>L-ascorbate</name>
        <dbReference type="ChEBI" id="CHEBI:38290"/>
    </cofactor>
</comment>
<evidence type="ECO:0000256" key="3">
    <source>
        <dbReference type="ARBA" id="ARBA00022896"/>
    </source>
</evidence>
<feature type="chain" id="PRO_5021776582" description="Prolyl 4-hydroxylase alpha subunit domain-containing protein" evidence="7">
    <location>
        <begin position="18"/>
        <end position="556"/>
    </location>
</feature>
<evidence type="ECO:0000256" key="4">
    <source>
        <dbReference type="ARBA" id="ARBA00022964"/>
    </source>
</evidence>
<dbReference type="OrthoDB" id="420380at2759"/>
<dbReference type="InterPro" id="IPR011990">
    <property type="entry name" value="TPR-like_helical_dom_sf"/>
</dbReference>
<sequence length="556" mass="64716">MSKVYFILMSVLSVTYCENESFHKLEQPSKKTKKLEVYNENVFTFNLFENFESAREVYRSDLKLIDHLFSVRSSLQDKYDHLSSNRVWTGSPEVPLSNLTFGDDEDFHGAVKGLVFLHDTYSFDLNQLAKGVILVKSYPKGRLKFSNGHPLGFEDFLILGKQAFALRLYDRAIEFMRMVLKLLPDQSGLSKAEVEAIHKMRRDLMTLNNQNLYKSGQIIHANFKILPYIVNDKLKRKKIQPDFVQEEHLIHLNGFGRFERDAHFRRVCNGQMLRKTPVEPQKCHFLHHHNPYLKLGPFKMEVASKDPLIMVFHDFLAKSELEFLIEYSRPRLSRGRFYNPYNEALQAGLNEGKKVTRIVQKSVQCWIGDLEYQAYHDNLHEFERDFNYTIHFPNLFRLTQRMELATGLNTTAKYATTEYQTTNYGLGGLCETHYDPHGYIEGVELPPHPKFKRYLKWGDMMATVMGWLEDVEAGGATGFADPGNEVLIWPRKGSVAFWFGLDRKGHRDKRLLHGGCPILKGSKWILNKWIHYYDQFDKVPCSLDPNDVVLPFEGIY</sequence>
<keyword evidence="6" id="KW-0408">Iron</keyword>
<dbReference type="Pfam" id="PF13640">
    <property type="entry name" value="2OG-FeII_Oxy_3"/>
    <property type="match status" value="1"/>
</dbReference>
<evidence type="ECO:0000256" key="7">
    <source>
        <dbReference type="SAM" id="SignalP"/>
    </source>
</evidence>
<dbReference type="GO" id="GO:0005506">
    <property type="term" value="F:iron ion binding"/>
    <property type="evidence" value="ECO:0007669"/>
    <property type="project" value="InterPro"/>
</dbReference>
<dbReference type="GO" id="GO:0004656">
    <property type="term" value="F:procollagen-proline 4-dioxygenase activity"/>
    <property type="evidence" value="ECO:0007669"/>
    <property type="project" value="TreeGrafter"/>
</dbReference>
<dbReference type="Gene3D" id="1.25.40.10">
    <property type="entry name" value="Tetratricopeptide repeat domain"/>
    <property type="match status" value="1"/>
</dbReference>
<comment type="caution">
    <text evidence="9">The sequence shown here is derived from an EMBL/GenBank/DDBJ whole genome shotgun (WGS) entry which is preliminary data.</text>
</comment>
<proteinExistence type="predicted"/>
<evidence type="ECO:0000313" key="9">
    <source>
        <dbReference type="EMBL" id="TRY73021.1"/>
    </source>
</evidence>
<evidence type="ECO:0000256" key="2">
    <source>
        <dbReference type="ARBA" id="ARBA00022723"/>
    </source>
</evidence>
<evidence type="ECO:0000256" key="1">
    <source>
        <dbReference type="ARBA" id="ARBA00001961"/>
    </source>
</evidence>
<keyword evidence="2" id="KW-0479">Metal-binding</keyword>
<name>A0A553P5Q2_TIGCA</name>
<keyword evidence="7" id="KW-0732">Signal</keyword>
<dbReference type="GO" id="GO:0031418">
    <property type="term" value="F:L-ascorbic acid binding"/>
    <property type="evidence" value="ECO:0007669"/>
    <property type="project" value="UniProtKB-KW"/>
</dbReference>
<keyword evidence="5" id="KW-0560">Oxidoreductase</keyword>
<feature type="signal peptide" evidence="7">
    <location>
        <begin position="1"/>
        <end position="17"/>
    </location>
</feature>
<dbReference type="SMART" id="SM00702">
    <property type="entry name" value="P4Hc"/>
    <property type="match status" value="1"/>
</dbReference>
<gene>
    <name evidence="9" type="ORF">TCAL_06703</name>
</gene>
<dbReference type="EMBL" id="VCGU01000007">
    <property type="protein sequence ID" value="TRY73021.1"/>
    <property type="molecule type" value="Genomic_DNA"/>
</dbReference>
<accession>A0A553P5Q2</accession>
<dbReference type="InterPro" id="IPR045054">
    <property type="entry name" value="P4HA-like"/>
</dbReference>
<dbReference type="PANTHER" id="PTHR10869:SF244">
    <property type="entry name" value="PROLYL 4-HYDROXYLASE SUBUNIT ALPHA-2"/>
    <property type="match status" value="1"/>
</dbReference>
<dbReference type="PANTHER" id="PTHR10869">
    <property type="entry name" value="PROLYL 4-HYDROXYLASE ALPHA SUBUNIT"/>
    <property type="match status" value="1"/>
</dbReference>
<evidence type="ECO:0000313" key="10">
    <source>
        <dbReference type="Proteomes" id="UP000318571"/>
    </source>
</evidence>
<protein>
    <recommendedName>
        <fullName evidence="8">Prolyl 4-hydroxylase alpha subunit domain-containing protein</fullName>
    </recommendedName>
</protein>
<dbReference type="Gene3D" id="2.60.120.620">
    <property type="entry name" value="q2cbj1_9rhob like domain"/>
    <property type="match status" value="1"/>
</dbReference>
<feature type="domain" description="Prolyl 4-hydroxylase alpha subunit" evidence="8">
    <location>
        <begin position="307"/>
        <end position="531"/>
    </location>
</feature>
<dbReference type="Proteomes" id="UP000318571">
    <property type="component" value="Chromosome 3"/>
</dbReference>
<keyword evidence="3" id="KW-0847">Vitamin C</keyword>
<dbReference type="InterPro" id="IPR044862">
    <property type="entry name" value="Pro_4_hyd_alph_FE2OG_OXY"/>
</dbReference>
<evidence type="ECO:0000259" key="8">
    <source>
        <dbReference type="SMART" id="SM00702"/>
    </source>
</evidence>
<keyword evidence="4" id="KW-0223">Dioxygenase</keyword>
<evidence type="ECO:0000256" key="6">
    <source>
        <dbReference type="ARBA" id="ARBA00023004"/>
    </source>
</evidence>
<keyword evidence="10" id="KW-1185">Reference proteome</keyword>
<dbReference type="InterPro" id="IPR006620">
    <property type="entry name" value="Pro_4_hyd_alph"/>
</dbReference>
<reference evidence="9 10" key="1">
    <citation type="journal article" date="2018" name="Nat. Ecol. Evol.">
        <title>Genomic signatures of mitonuclear coevolution across populations of Tigriopus californicus.</title>
        <authorList>
            <person name="Barreto F.S."/>
            <person name="Watson E.T."/>
            <person name="Lima T.G."/>
            <person name="Willett C.S."/>
            <person name="Edmands S."/>
            <person name="Li W."/>
            <person name="Burton R.S."/>
        </authorList>
    </citation>
    <scope>NUCLEOTIDE SEQUENCE [LARGE SCALE GENOMIC DNA]</scope>
    <source>
        <strain evidence="9 10">San Diego</strain>
    </source>
</reference>
<dbReference type="AlphaFoldDB" id="A0A553P5Q2"/>
<dbReference type="GO" id="GO:0005783">
    <property type="term" value="C:endoplasmic reticulum"/>
    <property type="evidence" value="ECO:0007669"/>
    <property type="project" value="TreeGrafter"/>
</dbReference>
<evidence type="ECO:0000256" key="5">
    <source>
        <dbReference type="ARBA" id="ARBA00023002"/>
    </source>
</evidence>
<dbReference type="STRING" id="6832.A0A553P5Q2"/>
<organism evidence="9 10">
    <name type="scientific">Tigriopus californicus</name>
    <name type="common">Marine copepod</name>
    <dbReference type="NCBI Taxonomy" id="6832"/>
    <lineage>
        <taxon>Eukaryota</taxon>
        <taxon>Metazoa</taxon>
        <taxon>Ecdysozoa</taxon>
        <taxon>Arthropoda</taxon>
        <taxon>Crustacea</taxon>
        <taxon>Multicrustacea</taxon>
        <taxon>Hexanauplia</taxon>
        <taxon>Copepoda</taxon>
        <taxon>Harpacticoida</taxon>
        <taxon>Harpacticidae</taxon>
        <taxon>Tigriopus</taxon>
    </lineage>
</organism>
<dbReference type="OMA" id="CENESFH"/>